<reference evidence="1 2" key="1">
    <citation type="journal article" date="2016" name="Nat. Commun.">
        <title>Thousands of microbial genomes shed light on interconnected biogeochemical processes in an aquifer system.</title>
        <authorList>
            <person name="Anantharaman K."/>
            <person name="Brown C.T."/>
            <person name="Hug L.A."/>
            <person name="Sharon I."/>
            <person name="Castelle C.J."/>
            <person name="Probst A.J."/>
            <person name="Thomas B.C."/>
            <person name="Singh A."/>
            <person name="Wilkins M.J."/>
            <person name="Karaoz U."/>
            <person name="Brodie E.L."/>
            <person name="Williams K.H."/>
            <person name="Hubbard S.S."/>
            <person name="Banfield J.F."/>
        </authorList>
    </citation>
    <scope>NUCLEOTIDE SEQUENCE [LARGE SCALE GENOMIC DNA]</scope>
</reference>
<dbReference type="EMBL" id="MHQL01000001">
    <property type="protein sequence ID" value="OHA04106.1"/>
    <property type="molecule type" value="Genomic_DNA"/>
</dbReference>
<name>A0A1G2KXC4_9BACT</name>
<dbReference type="Proteomes" id="UP000177811">
    <property type="component" value="Unassembled WGS sequence"/>
</dbReference>
<dbReference type="AlphaFoldDB" id="A0A1G2KXC4"/>
<proteinExistence type="predicted"/>
<gene>
    <name evidence="1" type="ORF">A3C16_02150</name>
</gene>
<organism evidence="1 2">
    <name type="scientific">Candidatus Sungbacteria bacterium RIFCSPHIGHO2_02_FULL_51_29</name>
    <dbReference type="NCBI Taxonomy" id="1802273"/>
    <lineage>
        <taxon>Bacteria</taxon>
        <taxon>Candidatus Sungiibacteriota</taxon>
    </lineage>
</organism>
<accession>A0A1G2KXC4</accession>
<comment type="caution">
    <text evidence="1">The sequence shown here is derived from an EMBL/GenBank/DDBJ whole genome shotgun (WGS) entry which is preliminary data.</text>
</comment>
<evidence type="ECO:0000313" key="2">
    <source>
        <dbReference type="Proteomes" id="UP000177811"/>
    </source>
</evidence>
<protein>
    <submittedName>
        <fullName evidence="1">Uncharacterized protein</fullName>
    </submittedName>
</protein>
<sequence>MAGRNEHTHELLEEAKKIAWLGIGAARELASQGKTKVEEFFDPEHRLEKAVSGQFADMMKDGRLKPEEAHGVIMSRVAKVLEQCVADTKDVERAGE</sequence>
<evidence type="ECO:0000313" key="1">
    <source>
        <dbReference type="EMBL" id="OHA04106.1"/>
    </source>
</evidence>